<evidence type="ECO:0000313" key="2">
    <source>
        <dbReference type="Proteomes" id="UP000297391"/>
    </source>
</evidence>
<gene>
    <name evidence="1" type="ORF">DYL59_30790</name>
</gene>
<comment type="caution">
    <text evidence="1">The sequence shown here is derived from an EMBL/GenBank/DDBJ whole genome shotgun (WGS) entry which is preliminary data.</text>
</comment>
<proteinExistence type="predicted"/>
<dbReference type="EMBL" id="QUZU01000083">
    <property type="protein sequence ID" value="TFY84097.1"/>
    <property type="molecule type" value="Genomic_DNA"/>
</dbReference>
<dbReference type="OrthoDB" id="6975807at2"/>
<dbReference type="RefSeq" id="WP_135292555.1">
    <property type="nucleotide sequence ID" value="NZ_QUZU01000083.1"/>
</dbReference>
<organism evidence="1 2">
    <name type="scientific">Pseudomonas kairouanensis</name>
    <dbReference type="NCBI Taxonomy" id="2293832"/>
    <lineage>
        <taxon>Bacteria</taxon>
        <taxon>Pseudomonadati</taxon>
        <taxon>Pseudomonadota</taxon>
        <taxon>Gammaproteobacteria</taxon>
        <taxon>Pseudomonadales</taxon>
        <taxon>Pseudomonadaceae</taxon>
        <taxon>Pseudomonas</taxon>
    </lineage>
</organism>
<evidence type="ECO:0000313" key="1">
    <source>
        <dbReference type="EMBL" id="TFY84097.1"/>
    </source>
</evidence>
<name>A0A4Z0ACH5_9PSED</name>
<protein>
    <submittedName>
        <fullName evidence="1">Uncharacterized protein</fullName>
    </submittedName>
</protein>
<keyword evidence="2" id="KW-1185">Reference proteome</keyword>
<dbReference type="Proteomes" id="UP000297391">
    <property type="component" value="Unassembled WGS sequence"/>
</dbReference>
<dbReference type="AlphaFoldDB" id="A0A4Z0ACH5"/>
<accession>A0A4Z0ACH5</accession>
<reference evidence="1 2" key="1">
    <citation type="journal article" date="2019" name="Syst. Appl. Microbiol.">
        <title>New species of pathogenic Pseudomonas isolated from citrus in Tunisia: Proposal of Pseudomonas kairouanensis sp. nov. and Pseudomonas nabeulensis sp. nov.</title>
        <authorList>
            <person name="Oueslati M."/>
            <person name="Mulet M."/>
            <person name="Gomila M."/>
            <person name="Berge O."/>
            <person name="Hajlaoui M.R."/>
            <person name="Lalucat J."/>
            <person name="Sadfi-Zouaoui N."/>
            <person name="Garcia-Valdes E."/>
        </authorList>
    </citation>
    <scope>NUCLEOTIDE SEQUENCE [LARGE SCALE GENOMIC DNA]</scope>
    <source>
        <strain evidence="1 2">KC12</strain>
    </source>
</reference>
<sequence>MSYLEAEIDEALEHSGIENRKFNNDELGALITSLRQVFFGTGSRFLDPAELRVKHSEHNPNFWQEISGRILNDDLILVVFDTAYRAWSLESSEQLKCVLSETTGYPFWVTDRRFSFLVYVDDHDCVNWA</sequence>